<dbReference type="InterPro" id="IPR001279">
    <property type="entry name" value="Metallo-B-lactamas"/>
</dbReference>
<dbReference type="Proteomes" id="UP000019438">
    <property type="component" value="Chromosome"/>
</dbReference>
<organism evidence="6 7">
    <name type="scientific">Granulibacter bethesdensis</name>
    <dbReference type="NCBI Taxonomy" id="364410"/>
    <lineage>
        <taxon>Bacteria</taxon>
        <taxon>Pseudomonadati</taxon>
        <taxon>Pseudomonadota</taxon>
        <taxon>Alphaproteobacteria</taxon>
        <taxon>Acetobacterales</taxon>
        <taxon>Acetobacteraceae</taxon>
        <taxon>Granulibacter</taxon>
    </lineage>
</organism>
<evidence type="ECO:0000313" key="7">
    <source>
        <dbReference type="Proteomes" id="UP000019438"/>
    </source>
</evidence>
<dbReference type="InterPro" id="IPR036866">
    <property type="entry name" value="RibonucZ/Hydroxyglut_hydro"/>
</dbReference>
<keyword evidence="2" id="KW-0479">Metal-binding</keyword>
<feature type="domain" description="Metallo-beta-lactamase" evidence="5">
    <location>
        <begin position="51"/>
        <end position="236"/>
    </location>
</feature>
<evidence type="ECO:0000256" key="3">
    <source>
        <dbReference type="ARBA" id="ARBA00022801"/>
    </source>
</evidence>
<comment type="cofactor">
    <cofactor evidence="1">
        <name>Zn(2+)</name>
        <dbReference type="ChEBI" id="CHEBI:29105"/>
    </cofactor>
</comment>
<dbReference type="SUPFAM" id="SSF56281">
    <property type="entry name" value="Metallo-hydrolase/oxidoreductase"/>
    <property type="match status" value="1"/>
</dbReference>
<dbReference type="EC" id="3.1.2.6" evidence="6"/>
<dbReference type="Gene3D" id="3.60.15.10">
    <property type="entry name" value="Ribonuclease Z/Hydroxyacylglutathione hydrolase-like"/>
    <property type="match status" value="1"/>
</dbReference>
<dbReference type="SMART" id="SM00849">
    <property type="entry name" value="Lactamase_B"/>
    <property type="match status" value="1"/>
</dbReference>
<evidence type="ECO:0000256" key="2">
    <source>
        <dbReference type="ARBA" id="ARBA00022723"/>
    </source>
</evidence>
<dbReference type="GO" id="GO:0004416">
    <property type="term" value="F:hydroxyacylglutathione hydrolase activity"/>
    <property type="evidence" value="ECO:0007669"/>
    <property type="project" value="UniProtKB-EC"/>
</dbReference>
<dbReference type="KEGG" id="gbc:GbCGDNIH3_0930"/>
<evidence type="ECO:0000259" key="5">
    <source>
        <dbReference type="SMART" id="SM00849"/>
    </source>
</evidence>
<gene>
    <name evidence="6" type="ORF">GbCGDNIH3_0930</name>
</gene>
<dbReference type="PANTHER" id="PTHR46233:SF3">
    <property type="entry name" value="HYDROXYACYLGLUTATHIONE HYDROLASE GLOC"/>
    <property type="match status" value="1"/>
</dbReference>
<evidence type="ECO:0000313" key="6">
    <source>
        <dbReference type="EMBL" id="AHJ62758.1"/>
    </source>
</evidence>
<evidence type="ECO:0000256" key="1">
    <source>
        <dbReference type="ARBA" id="ARBA00001947"/>
    </source>
</evidence>
<protein>
    <submittedName>
        <fullName evidence="6">Hydroxyacylglutathione hydrolase</fullName>
        <ecNumber evidence="6">3.1.2.6</ecNumber>
    </submittedName>
</protein>
<dbReference type="GO" id="GO:0046872">
    <property type="term" value="F:metal ion binding"/>
    <property type="evidence" value="ECO:0007669"/>
    <property type="project" value="UniProtKB-KW"/>
</dbReference>
<evidence type="ECO:0000256" key="4">
    <source>
        <dbReference type="ARBA" id="ARBA00022833"/>
    </source>
</evidence>
<accession>A0AAN0RDC7</accession>
<dbReference type="PANTHER" id="PTHR46233">
    <property type="entry name" value="HYDROXYACYLGLUTATHIONE HYDROLASE GLOC"/>
    <property type="match status" value="1"/>
</dbReference>
<dbReference type="InterPro" id="IPR051453">
    <property type="entry name" value="MBL_Glyoxalase_II"/>
</dbReference>
<name>A0AAN0RDC7_9PROT</name>
<sequence length="253" mass="27344">MILSYDICTVPALSAQPIHPYAIRCHSNMSQNFPSPPPGLRLVVIPVTPFEQNCTLLWDEETNRGVVIDPGGDVASIMAAIDHQGVLVEGIWLTHGHLDHAGGVEELKTALQDRSGLAVPVSGPDRRDQFLMDSIARQSAAYGIPGMKNATSDRWLEEGDTLSIGRHVFQVLHCPGHTPGHIVLIHPAHFAIVGDVLFQGSVGRTDFPYGNTDELLNSIHTKLLPLGDEVAFLCGHGPGSTFGAERKSNPFLQ</sequence>
<dbReference type="EMBL" id="CP003181">
    <property type="protein sequence ID" value="AHJ62758.1"/>
    <property type="molecule type" value="Genomic_DNA"/>
</dbReference>
<dbReference type="CDD" id="cd07737">
    <property type="entry name" value="YcbL-like_MBL-fold"/>
    <property type="match status" value="1"/>
</dbReference>
<dbReference type="Pfam" id="PF00753">
    <property type="entry name" value="Lactamase_B"/>
    <property type="match status" value="1"/>
</dbReference>
<reference evidence="7" key="1">
    <citation type="submission" date="2012-06" db="EMBL/GenBank/DDBJ databases">
        <title>Genome analysis of multiple Granulibacter bethesdensis isolates demonstrates substantial genome diversity.</title>
        <authorList>
            <person name="Greenberg D.E."/>
            <person name="Porcella S.F."/>
            <person name="Zarember K."/>
            <person name="Zelazny A.M."/>
            <person name="Bruno D."/>
            <person name="Martens C."/>
            <person name="Barbian K.D."/>
            <person name="Jaske E."/>
            <person name="Holland S.M."/>
        </authorList>
    </citation>
    <scope>NUCLEOTIDE SEQUENCE [LARGE SCALE GENOMIC DNA]</scope>
    <source>
        <strain evidence="7">CGDNIH3</strain>
    </source>
</reference>
<keyword evidence="4" id="KW-0862">Zinc</keyword>
<dbReference type="AlphaFoldDB" id="A0AAN0RDC7"/>
<proteinExistence type="predicted"/>
<keyword evidence="3 6" id="KW-0378">Hydrolase</keyword>